<sequence>KLQVKPIPVSRRNAPAVDAKEDTAALSFKHTTSLPISTQEMRSVPEQTVPAEISSTDDSISASNKTHSPVPEESIMGKVGPSDKETVELGSGQITPIAT</sequence>
<gene>
    <name evidence="2" type="ORF">M9458_042532</name>
</gene>
<feature type="region of interest" description="Disordered" evidence="1">
    <location>
        <begin position="1"/>
        <end position="99"/>
    </location>
</feature>
<evidence type="ECO:0000256" key="1">
    <source>
        <dbReference type="SAM" id="MobiDB-lite"/>
    </source>
</evidence>
<evidence type="ECO:0000313" key="2">
    <source>
        <dbReference type="EMBL" id="KAL0163136.1"/>
    </source>
</evidence>
<proteinExistence type="predicted"/>
<dbReference type="Proteomes" id="UP001529510">
    <property type="component" value="Unassembled WGS sequence"/>
</dbReference>
<reference evidence="2 3" key="1">
    <citation type="submission" date="2024-05" db="EMBL/GenBank/DDBJ databases">
        <title>Genome sequencing and assembly of Indian major carp, Cirrhinus mrigala (Hamilton, 1822).</title>
        <authorList>
            <person name="Mohindra V."/>
            <person name="Chowdhury L.M."/>
            <person name="Lal K."/>
            <person name="Jena J.K."/>
        </authorList>
    </citation>
    <scope>NUCLEOTIDE SEQUENCE [LARGE SCALE GENOMIC DNA]</scope>
    <source>
        <strain evidence="2">CM1030</strain>
        <tissue evidence="2">Blood</tissue>
    </source>
</reference>
<feature type="non-terminal residue" evidence="2">
    <location>
        <position position="99"/>
    </location>
</feature>
<feature type="compositionally biased region" description="Polar residues" evidence="1">
    <location>
        <begin position="53"/>
        <end position="67"/>
    </location>
</feature>
<accession>A0ABD0NPF7</accession>
<organism evidence="2 3">
    <name type="scientific">Cirrhinus mrigala</name>
    <name type="common">Mrigala</name>
    <dbReference type="NCBI Taxonomy" id="683832"/>
    <lineage>
        <taxon>Eukaryota</taxon>
        <taxon>Metazoa</taxon>
        <taxon>Chordata</taxon>
        <taxon>Craniata</taxon>
        <taxon>Vertebrata</taxon>
        <taxon>Euteleostomi</taxon>
        <taxon>Actinopterygii</taxon>
        <taxon>Neopterygii</taxon>
        <taxon>Teleostei</taxon>
        <taxon>Ostariophysi</taxon>
        <taxon>Cypriniformes</taxon>
        <taxon>Cyprinidae</taxon>
        <taxon>Labeoninae</taxon>
        <taxon>Labeonini</taxon>
        <taxon>Cirrhinus</taxon>
    </lineage>
</organism>
<dbReference type="AlphaFoldDB" id="A0ABD0NPF7"/>
<comment type="caution">
    <text evidence="2">The sequence shown here is derived from an EMBL/GenBank/DDBJ whole genome shotgun (WGS) entry which is preliminary data.</text>
</comment>
<evidence type="ECO:0000313" key="3">
    <source>
        <dbReference type="Proteomes" id="UP001529510"/>
    </source>
</evidence>
<feature type="non-terminal residue" evidence="2">
    <location>
        <position position="1"/>
    </location>
</feature>
<keyword evidence="3" id="KW-1185">Reference proteome</keyword>
<dbReference type="EMBL" id="JAMKFB020000021">
    <property type="protein sequence ID" value="KAL0163136.1"/>
    <property type="molecule type" value="Genomic_DNA"/>
</dbReference>
<protein>
    <submittedName>
        <fullName evidence="2">Uncharacterized protein</fullName>
    </submittedName>
</protein>
<name>A0ABD0NPF7_CIRMR</name>
<feature type="compositionally biased region" description="Polar residues" evidence="1">
    <location>
        <begin position="29"/>
        <end position="41"/>
    </location>
</feature>